<dbReference type="PROSITE" id="PS50203">
    <property type="entry name" value="CALPAIN_CAT"/>
    <property type="match status" value="1"/>
</dbReference>
<feature type="domain" description="RanBP2-type" evidence="13">
    <location>
        <begin position="111"/>
        <end position="141"/>
    </location>
</feature>
<feature type="domain" description="Calpain catalytic" evidence="14">
    <location>
        <begin position="258"/>
        <end position="550"/>
    </location>
</feature>
<feature type="active site" evidence="10 11">
    <location>
        <position position="472"/>
    </location>
</feature>
<keyword evidence="8 11" id="KW-0788">Thiol protease</keyword>
<dbReference type="InterPro" id="IPR036443">
    <property type="entry name" value="Znf_RanBP2_sf"/>
</dbReference>
<dbReference type="GO" id="GO:0006508">
    <property type="term" value="P:proteolysis"/>
    <property type="evidence" value="ECO:0007669"/>
    <property type="project" value="UniProtKB-KW"/>
</dbReference>
<dbReference type="PRINTS" id="PR00704">
    <property type="entry name" value="CALPAIN"/>
</dbReference>
<evidence type="ECO:0000313" key="17">
    <source>
        <dbReference type="RefSeq" id="XP_036364431.1"/>
    </source>
</evidence>
<evidence type="ECO:0000256" key="8">
    <source>
        <dbReference type="ARBA" id="ARBA00022807"/>
    </source>
</evidence>
<dbReference type="PROSITE" id="PS50199">
    <property type="entry name" value="ZF_RANBP2_2"/>
    <property type="match status" value="3"/>
</dbReference>
<evidence type="ECO:0000256" key="9">
    <source>
        <dbReference type="ARBA" id="ARBA00022833"/>
    </source>
</evidence>
<keyword evidence="9" id="KW-0862">Zinc</keyword>
<dbReference type="FunFam" id="3.90.70.10:FF:000010">
    <property type="entry name" value="Calpain 15"/>
    <property type="match status" value="1"/>
</dbReference>
<name>A0A6P7T123_9MOLL</name>
<accession>A0A6P7T123</accession>
<dbReference type="SUPFAM" id="SSF90209">
    <property type="entry name" value="Ran binding protein zinc finger-like"/>
    <property type="match status" value="1"/>
</dbReference>
<feature type="domain" description="RanBP2-type" evidence="13">
    <location>
        <begin position="1"/>
        <end position="30"/>
    </location>
</feature>
<reference evidence="16 17" key="1">
    <citation type="submission" date="2025-08" db="UniProtKB">
        <authorList>
            <consortium name="RefSeq"/>
        </authorList>
    </citation>
    <scope>IDENTIFICATION</scope>
</reference>
<evidence type="ECO:0000256" key="6">
    <source>
        <dbReference type="ARBA" id="ARBA00022771"/>
    </source>
</evidence>
<dbReference type="Gene3D" id="4.10.1060.10">
    <property type="entry name" value="Zinc finger, RanBP2-type"/>
    <property type="match status" value="1"/>
</dbReference>
<evidence type="ECO:0000259" key="13">
    <source>
        <dbReference type="PROSITE" id="PS50199"/>
    </source>
</evidence>
<dbReference type="CDD" id="cd00044">
    <property type="entry name" value="CysPc"/>
    <property type="match status" value="1"/>
</dbReference>
<dbReference type="SUPFAM" id="SSF54001">
    <property type="entry name" value="Cysteine proteinases"/>
    <property type="match status" value="1"/>
</dbReference>
<dbReference type="GO" id="GO:0005737">
    <property type="term" value="C:cytoplasm"/>
    <property type="evidence" value="ECO:0007669"/>
    <property type="project" value="TreeGrafter"/>
</dbReference>
<protein>
    <submittedName>
        <fullName evidence="16 17">Calpain-15 isoform X1</fullName>
    </submittedName>
</protein>
<proteinExistence type="inferred from homology"/>
<evidence type="ECO:0000256" key="7">
    <source>
        <dbReference type="ARBA" id="ARBA00022801"/>
    </source>
</evidence>
<sequence length="823" mass="94056">MDEKWVCYRCTYKNSPLNLRCMMCETLRETNPNTGKWKCLACSFSGNSLWCQSCDNCGNFQDDLLASRKDLVPNKLSKEDFWQCNVCTYHSNNSNRSTCTMCGTINDHVVNSGKTWTCSACTLLNPISAKQCEVCDTPISEESSLSKWTCPVCTCDNFNTLTCRFCHSEKVLSNVVKMECKWQCSECMHLNSNSRPECLLCKSLHNDKSKLEAGSSNVSSSDKELKSLQTTCIMKSQEKEILKIWKNICVFCAEQNICFVDDSFLPCPKSISWLPQYPHIVEYVQWLRPSSISSRSWTVYENPRPDDIVQGKVGDCWLMSALAVIAERRELIENLIPSKYSKYGVYHVRLYRDGQWKMVIVDDLLPCDRNGKLVFSKADRNQLWVPLIEKAMAKLCGCYEALAGGTCHEALQSLTGAPCLKIDLESEDEDEAWAYLLSSWESRFLIACACGDKVNSNDTDLDYESLGLAKNHAYSVLDVQEVEGNRLLQIRNPWKCFSWNGKWSNDSPLWDTINPATKCNLLTRCGDGKFWMCFKDVRRNFNNMEVCKVCPDWHEMGIQGRFLSHANMPLKVHILTVHKTAEFDFSIYQNDRRSCFKDGKPWLPVDILLLVFKYNQNGKCILGDLVVWRRKIQSQMNLTNVLEVGRYAVICLGFNHWEVGNSTNPNLNSDPIPYRLVLHCIKAFILREMKLTSSYDDYFLLADTIIKLVLTLGKKQTIAKDVQIYCFSKVGTIIMAENNSSYTPVTVYINGNDKSRNIVSSRGSFTSADTVPPLHRQVIMIFTQRENAYYRISYNTKVDFKANCVNYPPLDLQVKALHSPRPI</sequence>
<evidence type="ECO:0000259" key="14">
    <source>
        <dbReference type="PROSITE" id="PS50203"/>
    </source>
</evidence>
<dbReference type="Proteomes" id="UP000515154">
    <property type="component" value="Linkage group LG13"/>
</dbReference>
<feature type="domain" description="RanBP2-type" evidence="13">
    <location>
        <begin position="177"/>
        <end position="207"/>
    </location>
</feature>
<dbReference type="Gene3D" id="3.90.70.10">
    <property type="entry name" value="Cysteine proteinases"/>
    <property type="match status" value="1"/>
</dbReference>
<dbReference type="Pfam" id="PF00648">
    <property type="entry name" value="Peptidase_C2"/>
    <property type="match status" value="1"/>
</dbReference>
<dbReference type="InterPro" id="IPR000169">
    <property type="entry name" value="Pept_cys_AS"/>
</dbReference>
<organism evidence="15 16">
    <name type="scientific">Octopus sinensis</name>
    <name type="common">East Asian common octopus</name>
    <dbReference type="NCBI Taxonomy" id="2607531"/>
    <lineage>
        <taxon>Eukaryota</taxon>
        <taxon>Metazoa</taxon>
        <taxon>Spiralia</taxon>
        <taxon>Lophotrochozoa</taxon>
        <taxon>Mollusca</taxon>
        <taxon>Cephalopoda</taxon>
        <taxon>Coleoidea</taxon>
        <taxon>Octopodiformes</taxon>
        <taxon>Octopoda</taxon>
        <taxon>Incirrata</taxon>
        <taxon>Octopodidae</taxon>
        <taxon>Octopus</taxon>
    </lineage>
</organism>
<evidence type="ECO:0000256" key="12">
    <source>
        <dbReference type="PROSITE-ProRule" id="PRU00322"/>
    </source>
</evidence>
<dbReference type="InterPro" id="IPR001876">
    <property type="entry name" value="Znf_RanBP2"/>
</dbReference>
<keyword evidence="3 11" id="KW-0645">Protease</keyword>
<evidence type="ECO:0000256" key="2">
    <source>
        <dbReference type="ARBA" id="ARBA00022553"/>
    </source>
</evidence>
<dbReference type="PANTHER" id="PTHR10183:SF382">
    <property type="entry name" value="CALPAIN-15"/>
    <property type="match status" value="1"/>
</dbReference>
<dbReference type="RefSeq" id="XP_036364431.1">
    <property type="nucleotide sequence ID" value="XM_036508538.1"/>
</dbReference>
<evidence type="ECO:0000256" key="4">
    <source>
        <dbReference type="ARBA" id="ARBA00022723"/>
    </source>
</evidence>
<evidence type="ECO:0000313" key="16">
    <source>
        <dbReference type="RefSeq" id="XP_029644120.1"/>
    </source>
</evidence>
<keyword evidence="4" id="KW-0479">Metal-binding</keyword>
<dbReference type="PANTHER" id="PTHR10183">
    <property type="entry name" value="CALPAIN"/>
    <property type="match status" value="1"/>
</dbReference>
<evidence type="ECO:0000256" key="1">
    <source>
        <dbReference type="ARBA" id="ARBA00007623"/>
    </source>
</evidence>
<dbReference type="KEGG" id="osn:115218441"/>
<keyword evidence="6 12" id="KW-0863">Zinc-finger</keyword>
<evidence type="ECO:0000256" key="10">
    <source>
        <dbReference type="PIRSR" id="PIRSR622684-1"/>
    </source>
</evidence>
<evidence type="ECO:0000256" key="3">
    <source>
        <dbReference type="ARBA" id="ARBA00022670"/>
    </source>
</evidence>
<keyword evidence="7 11" id="KW-0378">Hydrolase</keyword>
<dbReference type="SMART" id="SM00547">
    <property type="entry name" value="ZnF_RBZ"/>
    <property type="match status" value="5"/>
</dbReference>
<feature type="active site" evidence="10 11">
    <location>
        <position position="492"/>
    </location>
</feature>
<evidence type="ECO:0000256" key="5">
    <source>
        <dbReference type="ARBA" id="ARBA00022737"/>
    </source>
</evidence>
<dbReference type="PROSITE" id="PS01358">
    <property type="entry name" value="ZF_RANBP2_1"/>
    <property type="match status" value="3"/>
</dbReference>
<dbReference type="Pfam" id="PF00641">
    <property type="entry name" value="Zn_ribbon_RanBP"/>
    <property type="match status" value="3"/>
</dbReference>
<evidence type="ECO:0000256" key="11">
    <source>
        <dbReference type="PROSITE-ProRule" id="PRU00239"/>
    </source>
</evidence>
<evidence type="ECO:0000313" key="15">
    <source>
        <dbReference type="Proteomes" id="UP000515154"/>
    </source>
</evidence>
<dbReference type="PROSITE" id="PS00139">
    <property type="entry name" value="THIOL_PROTEASE_CYS"/>
    <property type="match status" value="1"/>
</dbReference>
<dbReference type="AlphaFoldDB" id="A0A6P7T123"/>
<dbReference type="InterPro" id="IPR001300">
    <property type="entry name" value="Peptidase_C2_calpain_cat"/>
</dbReference>
<dbReference type="RefSeq" id="XP_029644120.1">
    <property type="nucleotide sequence ID" value="XM_029788260.2"/>
</dbReference>
<keyword evidence="2" id="KW-0597">Phosphoprotein</keyword>
<keyword evidence="5" id="KW-0677">Repeat</keyword>
<dbReference type="InterPro" id="IPR038765">
    <property type="entry name" value="Papain-like_cys_pep_sf"/>
</dbReference>
<gene>
    <name evidence="16 17" type="primary">LOC115218441</name>
</gene>
<keyword evidence="15" id="KW-1185">Reference proteome</keyword>
<dbReference type="SMART" id="SM00230">
    <property type="entry name" value="CysPc"/>
    <property type="match status" value="1"/>
</dbReference>
<dbReference type="GO" id="GO:0004198">
    <property type="term" value="F:calcium-dependent cysteine-type endopeptidase activity"/>
    <property type="evidence" value="ECO:0007669"/>
    <property type="project" value="InterPro"/>
</dbReference>
<dbReference type="InterPro" id="IPR022684">
    <property type="entry name" value="Calpain_cysteine_protease"/>
</dbReference>
<comment type="similarity">
    <text evidence="1">Belongs to the peptidase C2 family.</text>
</comment>
<feature type="active site" evidence="10 11">
    <location>
        <position position="316"/>
    </location>
</feature>
<dbReference type="GO" id="GO:0008270">
    <property type="term" value="F:zinc ion binding"/>
    <property type="evidence" value="ECO:0007669"/>
    <property type="project" value="UniProtKB-KW"/>
</dbReference>